<feature type="region of interest" description="Disordered" evidence="1">
    <location>
        <begin position="94"/>
        <end position="116"/>
    </location>
</feature>
<dbReference type="AlphaFoldDB" id="A0AAU9W0W2"/>
<comment type="caution">
    <text evidence="2">The sequence shown here is derived from an EMBL/GenBank/DDBJ whole genome shotgun (WGS) entry which is preliminary data.</text>
</comment>
<reference evidence="2 3" key="1">
    <citation type="submission" date="2022-05" db="EMBL/GenBank/DDBJ databases">
        <authorList>
            <consortium name="Genoscope - CEA"/>
            <person name="William W."/>
        </authorList>
    </citation>
    <scope>NUCLEOTIDE SEQUENCE [LARGE SCALE GENOMIC DNA]</scope>
</reference>
<sequence>MTSHGKETKPRPANTLKCKLQDENITLGNVVDRLNLAREKMIANTAKKAAILEALNQVGNTHNVFSSGAKKDPHGVIHQMNFMRKSLQSQLKIEGHKTGDRNSQLTSKKPDAGRLGCSAGKISSVVSGVGSKRIDRDKKYCRKEPRETPLNTKKHTTLNRPQKNKPSVYSRYTTTSTPLISIDNSCKDNSDMTIRKNSQSKAYVSENLSSREQSDSERRSNIEFEMSNCNEEIFLSTCSDPENSGVGERKMLPEEISCDEKEVLNQFTDPQLKESLQNIIRRRKSSVRFVKSESGYEMVNVEPKIGESLEERADKYEEEQVPESVSVAEVGDNSEILSVKSATPRKVSVNQERVMSAATFASGVDRCQGPITSRQNRTRSRKISRQEQGIISARRISSARSCTSSVSQMTQRTLSSPILRRRKVDLQTDETRVIRPATAKGYVPNLTSRKILRKVSAISCPEIVRKRDEAKTLAQVNMFREFLLMYSKVAAKNEDELPGRKPVRMMSQTPELVIKSAIGQFLTRAFPSDESEEWTGLNSQSKKERYEEQQRSKLLRIKICMKHLASVA</sequence>
<evidence type="ECO:0000313" key="2">
    <source>
        <dbReference type="EMBL" id="CAH3043096.1"/>
    </source>
</evidence>
<feature type="region of interest" description="Disordered" evidence="1">
    <location>
        <begin position="197"/>
        <end position="219"/>
    </location>
</feature>
<evidence type="ECO:0000313" key="3">
    <source>
        <dbReference type="Proteomes" id="UP001159428"/>
    </source>
</evidence>
<protein>
    <submittedName>
        <fullName evidence="2">Uncharacterized protein</fullName>
    </submittedName>
</protein>
<proteinExistence type="predicted"/>
<feature type="compositionally biased region" description="Basic and acidic residues" evidence="1">
    <location>
        <begin position="134"/>
        <end position="147"/>
    </location>
</feature>
<feature type="compositionally biased region" description="Polar residues" evidence="1">
    <location>
        <begin position="158"/>
        <end position="170"/>
    </location>
</feature>
<feature type="compositionally biased region" description="Polar residues" evidence="1">
    <location>
        <begin position="197"/>
        <end position="208"/>
    </location>
</feature>
<dbReference type="Proteomes" id="UP001159428">
    <property type="component" value="Unassembled WGS sequence"/>
</dbReference>
<feature type="region of interest" description="Disordered" evidence="1">
    <location>
        <begin position="366"/>
        <end position="386"/>
    </location>
</feature>
<accession>A0AAU9W0W2</accession>
<dbReference type="EMBL" id="CALNXJ010000007">
    <property type="protein sequence ID" value="CAH3043096.1"/>
    <property type="molecule type" value="Genomic_DNA"/>
</dbReference>
<gene>
    <name evidence="2" type="ORF">PMEA_00031454</name>
</gene>
<keyword evidence="3" id="KW-1185">Reference proteome</keyword>
<name>A0AAU9W0W2_9CNID</name>
<organism evidence="2 3">
    <name type="scientific">Pocillopora meandrina</name>
    <dbReference type="NCBI Taxonomy" id="46732"/>
    <lineage>
        <taxon>Eukaryota</taxon>
        <taxon>Metazoa</taxon>
        <taxon>Cnidaria</taxon>
        <taxon>Anthozoa</taxon>
        <taxon>Hexacorallia</taxon>
        <taxon>Scleractinia</taxon>
        <taxon>Astrocoeniina</taxon>
        <taxon>Pocilloporidae</taxon>
        <taxon>Pocillopora</taxon>
    </lineage>
</organism>
<evidence type="ECO:0000256" key="1">
    <source>
        <dbReference type="SAM" id="MobiDB-lite"/>
    </source>
</evidence>
<feature type="region of interest" description="Disordered" evidence="1">
    <location>
        <begin position="134"/>
        <end position="170"/>
    </location>
</feature>